<sequence length="133" mass="14771">MTDSDREWESSNACGCCSRSSHSTDNCPFDADKYILDRYEVDCFDHVYINIAVVPVEPIEPAAFKHYCDLLNAMFGAVHGMSLMPSGSLDDGVSPLSSPPDGRREADRVLFFRFMPLAVPTLASRLRISSWSS</sequence>
<dbReference type="EMBL" id="BDIP01004390">
    <property type="protein sequence ID" value="GIQ88790.1"/>
    <property type="molecule type" value="Genomic_DNA"/>
</dbReference>
<organism evidence="1 2">
    <name type="scientific">Kipferlia bialata</name>
    <dbReference type="NCBI Taxonomy" id="797122"/>
    <lineage>
        <taxon>Eukaryota</taxon>
        <taxon>Metamonada</taxon>
        <taxon>Carpediemonas-like organisms</taxon>
        <taxon>Kipferlia</taxon>
    </lineage>
</organism>
<reference evidence="1 2" key="1">
    <citation type="journal article" date="2018" name="PLoS ONE">
        <title>The draft genome of Kipferlia bialata reveals reductive genome evolution in fornicate parasites.</title>
        <authorList>
            <person name="Tanifuji G."/>
            <person name="Takabayashi S."/>
            <person name="Kume K."/>
            <person name="Takagi M."/>
            <person name="Nakayama T."/>
            <person name="Kamikawa R."/>
            <person name="Inagaki Y."/>
            <person name="Hashimoto T."/>
        </authorList>
    </citation>
    <scope>NUCLEOTIDE SEQUENCE [LARGE SCALE GENOMIC DNA]</scope>
    <source>
        <strain evidence="1">NY0173</strain>
    </source>
</reference>
<keyword evidence="2" id="KW-1185">Reference proteome</keyword>
<dbReference type="Proteomes" id="UP000265618">
    <property type="component" value="Unassembled WGS sequence"/>
</dbReference>
<proteinExistence type="predicted"/>
<evidence type="ECO:0000313" key="2">
    <source>
        <dbReference type="Proteomes" id="UP000265618"/>
    </source>
</evidence>
<comment type="caution">
    <text evidence="1">The sequence shown here is derived from an EMBL/GenBank/DDBJ whole genome shotgun (WGS) entry which is preliminary data.</text>
</comment>
<name>A0A9K3D5M3_9EUKA</name>
<accession>A0A9K3D5M3</accession>
<evidence type="ECO:0000313" key="1">
    <source>
        <dbReference type="EMBL" id="GIQ88790.1"/>
    </source>
</evidence>
<dbReference type="AlphaFoldDB" id="A0A9K3D5M3"/>
<gene>
    <name evidence="1" type="ORF">KIPB_011121</name>
</gene>
<feature type="non-terminal residue" evidence="1">
    <location>
        <position position="1"/>
    </location>
</feature>
<protein>
    <submittedName>
        <fullName evidence="1">Uncharacterized protein</fullName>
    </submittedName>
</protein>